<evidence type="ECO:0000256" key="1">
    <source>
        <dbReference type="SAM" id="MobiDB-lite"/>
    </source>
</evidence>
<feature type="compositionally biased region" description="Polar residues" evidence="1">
    <location>
        <begin position="88"/>
        <end position="97"/>
    </location>
</feature>
<organism evidence="2 3">
    <name type="scientific">Armillaria solidipes</name>
    <dbReference type="NCBI Taxonomy" id="1076256"/>
    <lineage>
        <taxon>Eukaryota</taxon>
        <taxon>Fungi</taxon>
        <taxon>Dikarya</taxon>
        <taxon>Basidiomycota</taxon>
        <taxon>Agaricomycotina</taxon>
        <taxon>Agaricomycetes</taxon>
        <taxon>Agaricomycetidae</taxon>
        <taxon>Agaricales</taxon>
        <taxon>Marasmiineae</taxon>
        <taxon>Physalacriaceae</taxon>
        <taxon>Armillaria</taxon>
    </lineage>
</organism>
<evidence type="ECO:0000313" key="2">
    <source>
        <dbReference type="EMBL" id="PBK62827.1"/>
    </source>
</evidence>
<dbReference type="EMBL" id="KZ293463">
    <property type="protein sequence ID" value="PBK62827.1"/>
    <property type="molecule type" value="Genomic_DNA"/>
</dbReference>
<feature type="region of interest" description="Disordered" evidence="1">
    <location>
        <begin position="78"/>
        <end position="97"/>
    </location>
</feature>
<accession>A0A2H3BE01</accession>
<reference evidence="3" key="1">
    <citation type="journal article" date="2017" name="Nat. Ecol. Evol.">
        <title>Genome expansion and lineage-specific genetic innovations in the forest pathogenic fungi Armillaria.</title>
        <authorList>
            <person name="Sipos G."/>
            <person name="Prasanna A.N."/>
            <person name="Walter M.C."/>
            <person name="O'Connor E."/>
            <person name="Balint B."/>
            <person name="Krizsan K."/>
            <person name="Kiss B."/>
            <person name="Hess J."/>
            <person name="Varga T."/>
            <person name="Slot J."/>
            <person name="Riley R."/>
            <person name="Boka B."/>
            <person name="Rigling D."/>
            <person name="Barry K."/>
            <person name="Lee J."/>
            <person name="Mihaltcheva S."/>
            <person name="LaButti K."/>
            <person name="Lipzen A."/>
            <person name="Waldron R."/>
            <person name="Moloney N.M."/>
            <person name="Sperisen C."/>
            <person name="Kredics L."/>
            <person name="Vagvoelgyi C."/>
            <person name="Patrignani A."/>
            <person name="Fitzpatrick D."/>
            <person name="Nagy I."/>
            <person name="Doyle S."/>
            <person name="Anderson J.B."/>
            <person name="Grigoriev I.V."/>
            <person name="Gueldener U."/>
            <person name="Muensterkoetter M."/>
            <person name="Nagy L.G."/>
        </authorList>
    </citation>
    <scope>NUCLEOTIDE SEQUENCE [LARGE SCALE GENOMIC DNA]</scope>
    <source>
        <strain evidence="3">28-4</strain>
    </source>
</reference>
<evidence type="ECO:0000313" key="3">
    <source>
        <dbReference type="Proteomes" id="UP000218334"/>
    </source>
</evidence>
<feature type="region of interest" description="Disordered" evidence="1">
    <location>
        <begin position="1"/>
        <end position="35"/>
    </location>
</feature>
<proteinExistence type="predicted"/>
<keyword evidence="3" id="KW-1185">Reference proteome</keyword>
<dbReference type="AlphaFoldDB" id="A0A2H3BE01"/>
<protein>
    <submittedName>
        <fullName evidence="2">Uncharacterized protein</fullName>
    </submittedName>
</protein>
<sequence>MSRTRSRIYARQAQGTGQENEKVMVDGGHSSTVPRSLRRSLHCETFGYPTSLDRLSSSPAYDHSTDRHCSSHVLTVHRRPAGDEGDNLQPTVGNAVG</sequence>
<name>A0A2H3BE01_9AGAR</name>
<dbReference type="Proteomes" id="UP000218334">
    <property type="component" value="Unassembled WGS sequence"/>
</dbReference>
<gene>
    <name evidence="2" type="ORF">ARMSODRAFT_562421</name>
</gene>